<dbReference type="InterPro" id="IPR002893">
    <property type="entry name" value="Znf_MYND"/>
</dbReference>
<evidence type="ECO:0000313" key="7">
    <source>
        <dbReference type="Proteomes" id="UP001174694"/>
    </source>
</evidence>
<dbReference type="Proteomes" id="UP001174694">
    <property type="component" value="Unassembled WGS sequence"/>
</dbReference>
<dbReference type="GO" id="GO:0005634">
    <property type="term" value="C:nucleus"/>
    <property type="evidence" value="ECO:0007669"/>
    <property type="project" value="TreeGrafter"/>
</dbReference>
<evidence type="ECO:0000256" key="4">
    <source>
        <dbReference type="PROSITE-ProRule" id="PRU00134"/>
    </source>
</evidence>
<dbReference type="SUPFAM" id="SSF144232">
    <property type="entry name" value="HIT/MYND zinc finger-like"/>
    <property type="match status" value="1"/>
</dbReference>
<evidence type="ECO:0000256" key="1">
    <source>
        <dbReference type="ARBA" id="ARBA00022723"/>
    </source>
</evidence>
<dbReference type="Pfam" id="PF01753">
    <property type="entry name" value="zf-MYND"/>
    <property type="match status" value="1"/>
</dbReference>
<keyword evidence="2 4" id="KW-0863">Zinc-finger</keyword>
<keyword evidence="3" id="KW-0862">Zinc</keyword>
<evidence type="ECO:0000256" key="3">
    <source>
        <dbReference type="ARBA" id="ARBA00022833"/>
    </source>
</evidence>
<accession>A0AA38RU98</accession>
<sequence length="223" mass="25434">MGRWGYRLFEGDQDLDIAIEINQAFGTGDKDLKLSNMVHQTDMLAPPESTRFYKTDKYKTVLAELIVSIRQNLDSGLGDALFDKYRKKESEIYGRYRVILVGALMMRAGAKVRDNDFEHLRELVPKINCNEGYTWPLMDEGFRGPGKRQFLAALDHYKPGVPRSFAEPSCFNCGKIEADTGNAPERCGRCQRAWYCDKDCQKAHWKAHKPSCIAPENCPMLNV</sequence>
<dbReference type="GO" id="GO:0000981">
    <property type="term" value="F:DNA-binding transcription factor activity, RNA polymerase II-specific"/>
    <property type="evidence" value="ECO:0007669"/>
    <property type="project" value="TreeGrafter"/>
</dbReference>
<evidence type="ECO:0000259" key="5">
    <source>
        <dbReference type="PROSITE" id="PS50865"/>
    </source>
</evidence>
<keyword evidence="7" id="KW-1185">Reference proteome</keyword>
<dbReference type="AlphaFoldDB" id="A0AA38RU98"/>
<feature type="domain" description="MYND-type" evidence="5">
    <location>
        <begin position="170"/>
        <end position="212"/>
    </location>
</feature>
<dbReference type="EMBL" id="JANBVO010000012">
    <property type="protein sequence ID" value="KAJ9148573.1"/>
    <property type="molecule type" value="Genomic_DNA"/>
</dbReference>
<dbReference type="Gene3D" id="6.10.140.2220">
    <property type="match status" value="1"/>
</dbReference>
<gene>
    <name evidence="6" type="ORF">NKR23_g4929</name>
</gene>
<proteinExistence type="predicted"/>
<dbReference type="GO" id="GO:0008270">
    <property type="term" value="F:zinc ion binding"/>
    <property type="evidence" value="ECO:0007669"/>
    <property type="project" value="UniProtKB-KW"/>
</dbReference>
<evidence type="ECO:0000313" key="6">
    <source>
        <dbReference type="EMBL" id="KAJ9148573.1"/>
    </source>
</evidence>
<dbReference type="InterPro" id="IPR024119">
    <property type="entry name" value="TF_DEAF-1"/>
</dbReference>
<keyword evidence="1" id="KW-0479">Metal-binding</keyword>
<comment type="caution">
    <text evidence="6">The sequence shown here is derived from an EMBL/GenBank/DDBJ whole genome shotgun (WGS) entry which is preliminary data.</text>
</comment>
<protein>
    <submittedName>
        <fullName evidence="6">MYND finger domain-containing protein</fullName>
    </submittedName>
</protein>
<dbReference type="PANTHER" id="PTHR10237">
    <property type="entry name" value="DEFORMED EPIDERMAL AUTOREGULATORY FACTOR 1 HOMOLOG SUPPRESSIN"/>
    <property type="match status" value="1"/>
</dbReference>
<name>A0AA38RU98_9PEZI</name>
<dbReference type="PROSITE" id="PS50865">
    <property type="entry name" value="ZF_MYND_2"/>
    <property type="match status" value="1"/>
</dbReference>
<dbReference type="PROSITE" id="PS01360">
    <property type="entry name" value="ZF_MYND_1"/>
    <property type="match status" value="1"/>
</dbReference>
<organism evidence="6 7">
    <name type="scientific">Pleurostoma richardsiae</name>
    <dbReference type="NCBI Taxonomy" id="41990"/>
    <lineage>
        <taxon>Eukaryota</taxon>
        <taxon>Fungi</taxon>
        <taxon>Dikarya</taxon>
        <taxon>Ascomycota</taxon>
        <taxon>Pezizomycotina</taxon>
        <taxon>Sordariomycetes</taxon>
        <taxon>Sordariomycetidae</taxon>
        <taxon>Calosphaeriales</taxon>
        <taxon>Pleurostomataceae</taxon>
        <taxon>Pleurostoma</taxon>
    </lineage>
</organism>
<evidence type="ECO:0000256" key="2">
    <source>
        <dbReference type="ARBA" id="ARBA00022771"/>
    </source>
</evidence>
<reference evidence="6" key="1">
    <citation type="submission" date="2022-07" db="EMBL/GenBank/DDBJ databases">
        <title>Fungi with potential for degradation of polypropylene.</title>
        <authorList>
            <person name="Gostincar C."/>
        </authorList>
    </citation>
    <scope>NUCLEOTIDE SEQUENCE</scope>
    <source>
        <strain evidence="6">EXF-13308</strain>
    </source>
</reference>
<dbReference type="PANTHER" id="PTHR10237:SF14">
    <property type="entry name" value="MYND-TYPE DOMAIN-CONTAINING PROTEIN"/>
    <property type="match status" value="1"/>
</dbReference>